<evidence type="ECO:0000313" key="1">
    <source>
        <dbReference type="EMBL" id="CAD9811425.1"/>
    </source>
</evidence>
<dbReference type="Gene3D" id="3.80.10.10">
    <property type="entry name" value="Ribonuclease Inhibitor"/>
    <property type="match status" value="1"/>
</dbReference>
<protein>
    <submittedName>
        <fullName evidence="1">Uncharacterized protein</fullName>
    </submittedName>
</protein>
<proteinExistence type="predicted"/>
<accession>A0A7S2U7Z1</accession>
<dbReference type="AlphaFoldDB" id="A0A7S2U7Z1"/>
<reference evidence="1" key="1">
    <citation type="submission" date="2021-01" db="EMBL/GenBank/DDBJ databases">
        <authorList>
            <person name="Corre E."/>
            <person name="Pelletier E."/>
            <person name="Niang G."/>
            <person name="Scheremetjew M."/>
            <person name="Finn R."/>
            <person name="Kale V."/>
            <person name="Holt S."/>
            <person name="Cochrane G."/>
            <person name="Meng A."/>
            <person name="Brown T."/>
            <person name="Cohen L."/>
        </authorList>
    </citation>
    <scope>NUCLEOTIDE SEQUENCE</scope>
    <source>
        <strain evidence="1">CCMP2084</strain>
    </source>
</reference>
<dbReference type="InterPro" id="IPR032675">
    <property type="entry name" value="LRR_dom_sf"/>
</dbReference>
<organism evidence="1">
    <name type="scientific">Attheya septentrionalis</name>
    <dbReference type="NCBI Taxonomy" id="420275"/>
    <lineage>
        <taxon>Eukaryota</taxon>
        <taxon>Sar</taxon>
        <taxon>Stramenopiles</taxon>
        <taxon>Ochrophyta</taxon>
        <taxon>Bacillariophyta</taxon>
        <taxon>Coscinodiscophyceae</taxon>
        <taxon>Chaetocerotophycidae</taxon>
        <taxon>Chaetocerotales</taxon>
        <taxon>Attheyaceae</taxon>
        <taxon>Attheya</taxon>
    </lineage>
</organism>
<dbReference type="SUPFAM" id="SSF52047">
    <property type="entry name" value="RNI-like"/>
    <property type="match status" value="1"/>
</dbReference>
<name>A0A7S2U7Z1_9STRA</name>
<gene>
    <name evidence="1" type="ORF">ASEP1449_LOCUS3250</name>
</gene>
<dbReference type="EMBL" id="HBHQ01004868">
    <property type="protein sequence ID" value="CAD9811425.1"/>
    <property type="molecule type" value="Transcribed_RNA"/>
</dbReference>
<sequence length="190" mass="21241">MIPRLGNRRRRPPDSWEDWEEYANDSVVEGCAVLVRLELVGLRCVSVHTLYTLFKNTASLTHLSLAGSHFPTFSEYEVKATDDEIPLCLEGPDELLYQLPIILTNLHVLDLSHCLWLTDTVLVTFIQHLRSAFGEEAEGPPNIYLVLHTIHVAGCTSLSQTVCDQLNEEHILSGGSVPWISTVHQTPATI</sequence>